<name>A0A4C1ZTG8_EUMVA</name>
<accession>A0A4C1ZTG8</accession>
<organism evidence="2 3">
    <name type="scientific">Eumeta variegata</name>
    <name type="common">Bagworm moth</name>
    <name type="synonym">Eumeta japonica</name>
    <dbReference type="NCBI Taxonomy" id="151549"/>
    <lineage>
        <taxon>Eukaryota</taxon>
        <taxon>Metazoa</taxon>
        <taxon>Ecdysozoa</taxon>
        <taxon>Arthropoda</taxon>
        <taxon>Hexapoda</taxon>
        <taxon>Insecta</taxon>
        <taxon>Pterygota</taxon>
        <taxon>Neoptera</taxon>
        <taxon>Endopterygota</taxon>
        <taxon>Lepidoptera</taxon>
        <taxon>Glossata</taxon>
        <taxon>Ditrysia</taxon>
        <taxon>Tineoidea</taxon>
        <taxon>Psychidae</taxon>
        <taxon>Oiketicinae</taxon>
        <taxon>Eumeta</taxon>
    </lineage>
</organism>
<evidence type="ECO:0000313" key="3">
    <source>
        <dbReference type="Proteomes" id="UP000299102"/>
    </source>
</evidence>
<dbReference type="Proteomes" id="UP000299102">
    <property type="component" value="Unassembled WGS sequence"/>
</dbReference>
<protein>
    <submittedName>
        <fullName evidence="2">Uncharacterized protein</fullName>
    </submittedName>
</protein>
<dbReference type="EMBL" id="BGZK01002248">
    <property type="protein sequence ID" value="GBP92201.1"/>
    <property type="molecule type" value="Genomic_DNA"/>
</dbReference>
<gene>
    <name evidence="2" type="ORF">EVAR_62690_1</name>
</gene>
<sequence>MSINNDSADCTRPQVYPETRTGRRPNFISDRTHAVSSCVPNYSFRINLGIRKIFSQSAIHKIDSETWRKAQHRPLFQASRLAMSCASAIDKNTEFETCVMKFNFCDVGGRRLRRLPGLCAGDARPPARPGKIVCARSTCGRVRTDAQTGEAAANGRAIRYFNMKGVRNLPSQ</sequence>
<comment type="caution">
    <text evidence="2">The sequence shown here is derived from an EMBL/GenBank/DDBJ whole genome shotgun (WGS) entry which is preliminary data.</text>
</comment>
<proteinExistence type="predicted"/>
<evidence type="ECO:0000256" key="1">
    <source>
        <dbReference type="SAM" id="MobiDB-lite"/>
    </source>
</evidence>
<evidence type="ECO:0000313" key="2">
    <source>
        <dbReference type="EMBL" id="GBP92201.1"/>
    </source>
</evidence>
<keyword evidence="3" id="KW-1185">Reference proteome</keyword>
<feature type="region of interest" description="Disordered" evidence="1">
    <location>
        <begin position="1"/>
        <end position="24"/>
    </location>
</feature>
<reference evidence="2 3" key="1">
    <citation type="journal article" date="2019" name="Commun. Biol.">
        <title>The bagworm genome reveals a unique fibroin gene that provides high tensile strength.</title>
        <authorList>
            <person name="Kono N."/>
            <person name="Nakamura H."/>
            <person name="Ohtoshi R."/>
            <person name="Tomita M."/>
            <person name="Numata K."/>
            <person name="Arakawa K."/>
        </authorList>
    </citation>
    <scope>NUCLEOTIDE SEQUENCE [LARGE SCALE GENOMIC DNA]</scope>
</reference>
<dbReference type="AlphaFoldDB" id="A0A4C1ZTG8"/>